<evidence type="ECO:0000313" key="4">
    <source>
        <dbReference type="Proteomes" id="UP001305702"/>
    </source>
</evidence>
<dbReference type="InterPro" id="IPR000551">
    <property type="entry name" value="MerR-type_HTH_dom"/>
</dbReference>
<protein>
    <submittedName>
        <fullName evidence="3">MerR family transcriptional regulator</fullName>
    </submittedName>
</protein>
<dbReference type="InterPro" id="IPR036724">
    <property type="entry name" value="Cobalamin-bd_sf"/>
</dbReference>
<dbReference type="InterPro" id="IPR009061">
    <property type="entry name" value="DNA-bd_dom_put_sf"/>
</dbReference>
<gene>
    <name evidence="3" type="ORF">MJA45_11765</name>
</gene>
<organism evidence="3 4">
    <name type="scientific">Paenibacillus aurantius</name>
    <dbReference type="NCBI Taxonomy" id="2918900"/>
    <lineage>
        <taxon>Bacteria</taxon>
        <taxon>Bacillati</taxon>
        <taxon>Bacillota</taxon>
        <taxon>Bacilli</taxon>
        <taxon>Bacillales</taxon>
        <taxon>Paenibacillaceae</taxon>
        <taxon>Paenibacillus</taxon>
    </lineage>
</organism>
<dbReference type="GO" id="GO:0003677">
    <property type="term" value="F:DNA binding"/>
    <property type="evidence" value="ECO:0007669"/>
    <property type="project" value="InterPro"/>
</dbReference>
<dbReference type="PROSITE" id="PS50937">
    <property type="entry name" value="HTH_MERR_2"/>
    <property type="match status" value="1"/>
</dbReference>
<dbReference type="SMART" id="SM00422">
    <property type="entry name" value="HTH_MERR"/>
    <property type="match status" value="1"/>
</dbReference>
<evidence type="ECO:0000313" key="3">
    <source>
        <dbReference type="EMBL" id="WNQ13658.1"/>
    </source>
</evidence>
<dbReference type="PROSITE" id="PS51332">
    <property type="entry name" value="B12_BINDING"/>
    <property type="match status" value="1"/>
</dbReference>
<dbReference type="SUPFAM" id="SSF52242">
    <property type="entry name" value="Cobalamin (vitamin B12)-binding domain"/>
    <property type="match status" value="1"/>
</dbReference>
<name>A0AA96LI00_9BACL</name>
<dbReference type="Gene3D" id="3.40.50.280">
    <property type="entry name" value="Cobalamin-binding domain"/>
    <property type="match status" value="1"/>
</dbReference>
<dbReference type="GO" id="GO:0031419">
    <property type="term" value="F:cobalamin binding"/>
    <property type="evidence" value="ECO:0007669"/>
    <property type="project" value="InterPro"/>
</dbReference>
<sequence length="307" mass="34852">MRRLYTIKEAALRTGLSTQLIRKWEERYEAVIPSRFPNGYRGYTQENIDTLLWLKKKADEGIPIGMAVQEHRLMAERPDPSEIKSSGEAPGEDYVGSLLQSFLNLDAYAAQHLFDRMLSRHHMDYVLLEVLQPVLVELGKRWESGEISEFQEHFGSHFVRDRLLALKNMYRSPVDGPLLVTSCSPNERHELGVLILVYFAAQSGFRIVHLGTSPSEKGIVDCLHRFKPAAFAFSSSSRMLLAEAESFYRELDRLIEENGYPTKVVVGGSVVREDGTMPGTKHVHMLTGDARVAIEKMRNLIRNPALH</sequence>
<dbReference type="InterPro" id="IPR003759">
    <property type="entry name" value="Cbl-bd_cap"/>
</dbReference>
<dbReference type="Pfam" id="PF02607">
    <property type="entry name" value="B12-binding_2"/>
    <property type="match status" value="1"/>
</dbReference>
<dbReference type="Gene3D" id="1.10.1660.10">
    <property type="match status" value="1"/>
</dbReference>
<accession>A0AA96LI00</accession>
<dbReference type="CDD" id="cd02065">
    <property type="entry name" value="B12-binding_like"/>
    <property type="match status" value="1"/>
</dbReference>
<dbReference type="RefSeq" id="WP_315607441.1">
    <property type="nucleotide sequence ID" value="NZ_CP130318.1"/>
</dbReference>
<dbReference type="Pfam" id="PF13411">
    <property type="entry name" value="MerR_1"/>
    <property type="match status" value="1"/>
</dbReference>
<dbReference type="Proteomes" id="UP001305702">
    <property type="component" value="Chromosome"/>
</dbReference>
<dbReference type="GO" id="GO:0006355">
    <property type="term" value="P:regulation of DNA-templated transcription"/>
    <property type="evidence" value="ECO:0007669"/>
    <property type="project" value="InterPro"/>
</dbReference>
<keyword evidence="4" id="KW-1185">Reference proteome</keyword>
<dbReference type="Gene3D" id="1.10.1240.10">
    <property type="entry name" value="Methionine synthase domain"/>
    <property type="match status" value="1"/>
</dbReference>
<feature type="domain" description="HTH merR-type" evidence="1">
    <location>
        <begin position="4"/>
        <end position="73"/>
    </location>
</feature>
<dbReference type="EMBL" id="CP130318">
    <property type="protein sequence ID" value="WNQ13658.1"/>
    <property type="molecule type" value="Genomic_DNA"/>
</dbReference>
<feature type="domain" description="B12-binding" evidence="2">
    <location>
        <begin position="176"/>
        <end position="307"/>
    </location>
</feature>
<dbReference type="SUPFAM" id="SSF46955">
    <property type="entry name" value="Putative DNA-binding domain"/>
    <property type="match status" value="1"/>
</dbReference>
<evidence type="ECO:0000259" key="1">
    <source>
        <dbReference type="PROSITE" id="PS50937"/>
    </source>
</evidence>
<dbReference type="InterPro" id="IPR006158">
    <property type="entry name" value="Cobalamin-bd"/>
</dbReference>
<evidence type="ECO:0000259" key="2">
    <source>
        <dbReference type="PROSITE" id="PS51332"/>
    </source>
</evidence>
<dbReference type="InterPro" id="IPR036594">
    <property type="entry name" value="Meth_synthase_dom"/>
</dbReference>
<dbReference type="GO" id="GO:0046872">
    <property type="term" value="F:metal ion binding"/>
    <property type="evidence" value="ECO:0007669"/>
    <property type="project" value="InterPro"/>
</dbReference>
<proteinExistence type="predicted"/>
<reference evidence="3 4" key="1">
    <citation type="submission" date="2022-02" db="EMBL/GenBank/DDBJ databases">
        <title>Paenibacillus sp. MBLB1776 Whole Genome Shotgun Sequencing.</title>
        <authorList>
            <person name="Hwang C.Y."/>
            <person name="Cho E.-S."/>
            <person name="Seo M.-J."/>
        </authorList>
    </citation>
    <scope>NUCLEOTIDE SEQUENCE [LARGE SCALE GENOMIC DNA]</scope>
    <source>
        <strain evidence="3 4">MBLB1776</strain>
    </source>
</reference>
<dbReference type="KEGG" id="paun:MJA45_11765"/>
<dbReference type="AlphaFoldDB" id="A0AA96LI00"/>